<dbReference type="Proteomes" id="UP000594342">
    <property type="component" value="Unassembled WGS sequence"/>
</dbReference>
<keyword evidence="9" id="KW-0255">Endonuclease</keyword>
<dbReference type="SMART" id="SM00518">
    <property type="entry name" value="AP2Ec"/>
    <property type="match status" value="1"/>
</dbReference>
<keyword evidence="9" id="KW-0540">Nuclease</keyword>
<dbReference type="GO" id="GO:0008081">
    <property type="term" value="F:phosphoric diester hydrolase activity"/>
    <property type="evidence" value="ECO:0007669"/>
    <property type="project" value="TreeGrafter"/>
</dbReference>
<comment type="caution">
    <text evidence="9">The sequence shown here is derived from an EMBL/GenBank/DDBJ whole genome shotgun (WGS) entry which is preliminary data.</text>
</comment>
<evidence type="ECO:0000256" key="4">
    <source>
        <dbReference type="ARBA" id="ARBA00022763"/>
    </source>
</evidence>
<dbReference type="InterPro" id="IPR018246">
    <property type="entry name" value="AP_endonuc_F2_Zn_BS"/>
</dbReference>
<keyword evidence="5" id="KW-0378">Hydrolase</keyword>
<gene>
    <name evidence="9" type="ORF">YASMINEVIRUS_772</name>
</gene>
<dbReference type="NCBIfam" id="TIGR00587">
    <property type="entry name" value="nfo"/>
    <property type="match status" value="1"/>
</dbReference>
<dbReference type="PANTHER" id="PTHR21445">
    <property type="entry name" value="ENDONUCLEASE IV ENDODEOXYRIBONUCLEASE IV"/>
    <property type="match status" value="1"/>
</dbReference>
<reference evidence="9 10" key="1">
    <citation type="submission" date="2018-10" db="EMBL/GenBank/DDBJ databases">
        <authorList>
            <consortium name="IHU Genomes"/>
        </authorList>
    </citation>
    <scope>NUCLEOTIDE SEQUENCE [LARGE SCALE GENOMIC DNA]</scope>
    <source>
        <strain evidence="9 10">A1</strain>
    </source>
</reference>
<dbReference type="Gene3D" id="3.20.20.150">
    <property type="entry name" value="Divalent-metal-dependent TIM barrel enzymes"/>
    <property type="match status" value="1"/>
</dbReference>
<name>A0A5K0U879_9VIRU</name>
<dbReference type="InterPro" id="IPR013022">
    <property type="entry name" value="Xyl_isomerase-like_TIM-brl"/>
</dbReference>
<sequence length="277" mass="31280">MSLIGVHVGDVTDIVEIMDKNPVYKKLDLVQTFVSATTNYSDKKFTPVKKLIAEKDIKLVVHISYSINLSRRWTENDWWIQQFIGEIEGASALNAFAVVVHTGKKLELSDAEALNNMYTSLLYVHGKTFASNKIKILIETPSGQGSETLTKIEELCRFMGKFYKHPDDFVKERFGLCLDTCHVFASGYDIRTKTDLNNVFGIIDRSIGTNKIKLCHINDSKKGLGSKLDRHENVGEGEIGEKSIINIVKFMKKLGVPMILETPAEHIDHDYELLRSV</sequence>
<evidence type="ECO:0000313" key="9">
    <source>
        <dbReference type="EMBL" id="VBB18309.1"/>
    </source>
</evidence>
<evidence type="ECO:0000256" key="5">
    <source>
        <dbReference type="ARBA" id="ARBA00022801"/>
    </source>
</evidence>
<dbReference type="EMBL" id="UPSH01000001">
    <property type="protein sequence ID" value="VBB18309.1"/>
    <property type="molecule type" value="Genomic_DNA"/>
</dbReference>
<dbReference type="GO" id="GO:0003677">
    <property type="term" value="F:DNA binding"/>
    <property type="evidence" value="ECO:0007669"/>
    <property type="project" value="InterPro"/>
</dbReference>
<evidence type="ECO:0000256" key="7">
    <source>
        <dbReference type="ARBA" id="ARBA00023204"/>
    </source>
</evidence>
<keyword evidence="7" id="KW-0234">DNA repair</keyword>
<dbReference type="Pfam" id="PF01261">
    <property type="entry name" value="AP_endonuc_2"/>
    <property type="match status" value="1"/>
</dbReference>
<evidence type="ECO:0000256" key="1">
    <source>
        <dbReference type="ARBA" id="ARBA00001947"/>
    </source>
</evidence>
<organism evidence="9 10">
    <name type="scientific">Yasminevirus sp. GU-2018</name>
    <dbReference type="NCBI Taxonomy" id="2420051"/>
    <lineage>
        <taxon>Viruses</taxon>
        <taxon>Varidnaviria</taxon>
        <taxon>Bamfordvirae</taxon>
        <taxon>Nucleocytoviricota</taxon>
        <taxon>Megaviricetes</taxon>
        <taxon>Imitervirales</taxon>
        <taxon>Mimiviridae</taxon>
        <taxon>Klosneuvirinae</taxon>
        <taxon>Yasminevirus</taxon>
        <taxon>Yasminevirus saudimassiliense</taxon>
    </lineage>
</organism>
<evidence type="ECO:0000313" key="10">
    <source>
        <dbReference type="Proteomes" id="UP000594342"/>
    </source>
</evidence>
<dbReference type="PROSITE" id="PS51432">
    <property type="entry name" value="AP_NUCLEASE_F2_4"/>
    <property type="match status" value="1"/>
</dbReference>
<protein>
    <submittedName>
        <fullName evidence="9">Endonuclease</fullName>
    </submittedName>
</protein>
<evidence type="ECO:0000256" key="3">
    <source>
        <dbReference type="ARBA" id="ARBA00022723"/>
    </source>
</evidence>
<keyword evidence="10" id="KW-1185">Reference proteome</keyword>
<evidence type="ECO:0000259" key="8">
    <source>
        <dbReference type="Pfam" id="PF01261"/>
    </source>
</evidence>
<dbReference type="SUPFAM" id="SSF51658">
    <property type="entry name" value="Xylose isomerase-like"/>
    <property type="match status" value="1"/>
</dbReference>
<dbReference type="PANTHER" id="PTHR21445:SF0">
    <property type="entry name" value="APURINIC-APYRIMIDINIC ENDONUCLEASE"/>
    <property type="match status" value="1"/>
</dbReference>
<dbReference type="GO" id="GO:0006284">
    <property type="term" value="P:base-excision repair"/>
    <property type="evidence" value="ECO:0007669"/>
    <property type="project" value="TreeGrafter"/>
</dbReference>
<dbReference type="GO" id="GO:0008270">
    <property type="term" value="F:zinc ion binding"/>
    <property type="evidence" value="ECO:0007669"/>
    <property type="project" value="InterPro"/>
</dbReference>
<keyword evidence="4" id="KW-0227">DNA damage</keyword>
<comment type="similarity">
    <text evidence="2">Belongs to the AP endonuclease 2 family.</text>
</comment>
<keyword evidence="3" id="KW-0479">Metal-binding</keyword>
<evidence type="ECO:0000256" key="6">
    <source>
        <dbReference type="ARBA" id="ARBA00022833"/>
    </source>
</evidence>
<evidence type="ECO:0000256" key="2">
    <source>
        <dbReference type="ARBA" id="ARBA00005340"/>
    </source>
</evidence>
<comment type="cofactor">
    <cofactor evidence="1">
        <name>Zn(2+)</name>
        <dbReference type="ChEBI" id="CHEBI:29105"/>
    </cofactor>
</comment>
<dbReference type="PROSITE" id="PS00730">
    <property type="entry name" value="AP_NUCLEASE_F2_2"/>
    <property type="match status" value="1"/>
</dbReference>
<feature type="domain" description="Xylose isomerase-like TIM barrel" evidence="8">
    <location>
        <begin position="36"/>
        <end position="272"/>
    </location>
</feature>
<dbReference type="GO" id="GO:0003906">
    <property type="term" value="F:DNA-(apurinic or apyrimidinic site) endonuclease activity"/>
    <property type="evidence" value="ECO:0007669"/>
    <property type="project" value="TreeGrafter"/>
</dbReference>
<accession>A0A5K0U879</accession>
<proteinExistence type="inferred from homology"/>
<keyword evidence="6" id="KW-0862">Zinc</keyword>
<dbReference type="InterPro" id="IPR001719">
    <property type="entry name" value="AP_endonuc_2"/>
</dbReference>
<dbReference type="InterPro" id="IPR036237">
    <property type="entry name" value="Xyl_isomerase-like_sf"/>
</dbReference>